<dbReference type="GO" id="GO:0003400">
    <property type="term" value="P:regulation of COPII vesicle coating"/>
    <property type="evidence" value="ECO:0007669"/>
    <property type="project" value="UniProtKB-UniRule"/>
</dbReference>
<dbReference type="EMBL" id="CP069024">
    <property type="protein sequence ID" value="QRC92697.1"/>
    <property type="molecule type" value="Genomic_DNA"/>
</dbReference>
<dbReference type="GO" id="GO:0005789">
    <property type="term" value="C:endoplasmic reticulum membrane"/>
    <property type="evidence" value="ECO:0007669"/>
    <property type="project" value="UniProtKB-SubCell"/>
</dbReference>
<accession>A0A7U2HYG0</accession>
<evidence type="ECO:0000313" key="12">
    <source>
        <dbReference type="Proteomes" id="UP000663193"/>
    </source>
</evidence>
<gene>
    <name evidence="11" type="ORF">JI435_082440</name>
</gene>
<dbReference type="AlphaFoldDB" id="A0A7U2HYG0"/>
<keyword evidence="1 10" id="KW-0813">Transport</keyword>
<reference evidence="12" key="1">
    <citation type="journal article" date="2021" name="BMC Genomics">
        <title>Chromosome-level genome assembly and manually-curated proteome of model necrotroph Parastagonospora nodorum Sn15 reveals a genome-wide trove of candidate effector homologs, and redundancy of virulence-related functions within an accessory chromosome.</title>
        <authorList>
            <person name="Bertazzoni S."/>
            <person name="Jones D.A.B."/>
            <person name="Phan H.T."/>
            <person name="Tan K.-C."/>
            <person name="Hane J.K."/>
        </authorList>
    </citation>
    <scope>NUCLEOTIDE SEQUENCE [LARGE SCALE GENOMIC DNA]</scope>
    <source>
        <strain evidence="12">SN15 / ATCC MYA-4574 / FGSC 10173)</strain>
    </source>
</reference>
<evidence type="ECO:0000313" key="11">
    <source>
        <dbReference type="EMBL" id="QRC92697.1"/>
    </source>
</evidence>
<keyword evidence="2 10" id="KW-0853">WD repeat</keyword>
<keyword evidence="5 10" id="KW-0256">Endoplasmic reticulum</keyword>
<keyword evidence="12" id="KW-1185">Reference proteome</keyword>
<dbReference type="InterPro" id="IPR045260">
    <property type="entry name" value="Sec12-like"/>
</dbReference>
<dbReference type="VEuPathDB" id="FungiDB:JI435_082440"/>
<comment type="similarity">
    <text evidence="10">Belongs to the WD repeat SEC12 family.</text>
</comment>
<keyword evidence="4 10" id="KW-0677">Repeat</keyword>
<dbReference type="Proteomes" id="UP000663193">
    <property type="component" value="Chromosome 2"/>
</dbReference>
<evidence type="ECO:0000256" key="6">
    <source>
        <dbReference type="ARBA" id="ARBA00022892"/>
    </source>
</evidence>
<evidence type="ECO:0000256" key="2">
    <source>
        <dbReference type="ARBA" id="ARBA00022574"/>
    </source>
</evidence>
<evidence type="ECO:0000256" key="9">
    <source>
        <dbReference type="ARBA" id="ARBA00023136"/>
    </source>
</evidence>
<dbReference type="OrthoDB" id="16538at2759"/>
<dbReference type="InterPro" id="IPR015943">
    <property type="entry name" value="WD40/YVTN_repeat-like_dom_sf"/>
</dbReference>
<dbReference type="GO" id="GO:0000139">
    <property type="term" value="C:Golgi membrane"/>
    <property type="evidence" value="ECO:0007669"/>
    <property type="project" value="UniProtKB-SubCell"/>
</dbReference>
<comment type="subcellular location">
    <subcellularLocation>
        <location evidence="10">Endoplasmic reticulum membrane</location>
        <topology evidence="10">Single-pass type II membrane protein</topology>
    </subcellularLocation>
    <subcellularLocation>
        <location evidence="10">Golgi apparatus membrane</location>
        <topology evidence="10">Single-pass type II membrane protein</topology>
    </subcellularLocation>
</comment>
<dbReference type="FunFam" id="2.130.10.10:FF:001559">
    <property type="entry name" value="Uncharacterized protein"/>
    <property type="match status" value="1"/>
</dbReference>
<evidence type="ECO:0000256" key="8">
    <source>
        <dbReference type="ARBA" id="ARBA00022989"/>
    </source>
</evidence>
<keyword evidence="3 10" id="KW-0812">Transmembrane</keyword>
<name>A0A7U2HYG0_PHANO</name>
<keyword evidence="9 10" id="KW-0472">Membrane</keyword>
<evidence type="ECO:0000256" key="4">
    <source>
        <dbReference type="ARBA" id="ARBA00022737"/>
    </source>
</evidence>
<dbReference type="GO" id="GO:0006888">
    <property type="term" value="P:endoplasmic reticulum to Golgi vesicle-mediated transport"/>
    <property type="evidence" value="ECO:0007669"/>
    <property type="project" value="UniProtKB-UniRule"/>
</dbReference>
<dbReference type="Gene3D" id="2.130.10.10">
    <property type="entry name" value="YVTN repeat-like/Quinoprotein amine dehydrogenase"/>
    <property type="match status" value="1"/>
</dbReference>
<dbReference type="GO" id="GO:0015031">
    <property type="term" value="P:protein transport"/>
    <property type="evidence" value="ECO:0007669"/>
    <property type="project" value="UniProtKB-KW"/>
</dbReference>
<organism evidence="11 12">
    <name type="scientific">Phaeosphaeria nodorum (strain SN15 / ATCC MYA-4574 / FGSC 10173)</name>
    <name type="common">Glume blotch fungus</name>
    <name type="synonym">Parastagonospora nodorum</name>
    <dbReference type="NCBI Taxonomy" id="321614"/>
    <lineage>
        <taxon>Eukaryota</taxon>
        <taxon>Fungi</taxon>
        <taxon>Dikarya</taxon>
        <taxon>Ascomycota</taxon>
        <taxon>Pezizomycotina</taxon>
        <taxon>Dothideomycetes</taxon>
        <taxon>Pleosporomycetidae</taxon>
        <taxon>Pleosporales</taxon>
        <taxon>Pleosporineae</taxon>
        <taxon>Phaeosphaeriaceae</taxon>
        <taxon>Parastagonospora</taxon>
    </lineage>
</organism>
<feature type="transmembrane region" description="Helical" evidence="10">
    <location>
        <begin position="437"/>
        <end position="461"/>
    </location>
</feature>
<evidence type="ECO:0000256" key="10">
    <source>
        <dbReference type="RuleBase" id="RU369019"/>
    </source>
</evidence>
<keyword evidence="8 10" id="KW-1133">Transmembrane helix</keyword>
<protein>
    <recommendedName>
        <fullName evidence="10">Guanine nucleotide-exchange factor SEC12</fullName>
    </recommendedName>
</protein>
<sequence length="618" mass="66986">MSRPTVSKAKTSYPLYSAVWGSGSRSATLLVGGGGGAGKHGVKNMITCFDFTSRAPNLEPSAELEVSADDSVTCLANLATKDGLIVFAGNGSSVDDRVKGQDTHFKAFELQVPKGKPASINFLSKTQLFSVPKNENARKEMYQRILKLSPPPRTAASTPTKRIGTIASGLGGDENEIVIFSATSNRPQAQDIIKRIKLSAGQEANDLDIWDQGEGRFQIAYCLDSDVYIQDVDYDFSKSKNRTESERRKVYTIPHPDAGARKGRSKVRSLRWLSPKHLVLLANKPNRTGVELLVLHMYEEGPGSIVSRKTLPAHVKAAVDFDVALLDADANGAYQIVVGVGGIDVSLSVYTIDYHGSAQDSLSHLYKYATYDEVHPMQMTKVVFSPFSKTTSGPQYLRLATTSLGNTVSVETFTATQISAGSNKARHVIQTARTRQLYAGATYLVIAMVVAAVALMIQSLIDPEGSLTRGMIPAKFQNTAGNTFGEVHRAKRHAAVLNNADTPAIRAERRIRDLLHLHNPPMGSDAPQKEKAVVIHHDADAEELSTEVHEGGHEAVLKKHAQAKKWDDLSKEDQLLWKKKLSDAGMWAVEEGETILKSIFFGQIGGVIGGIAQGVIGG</sequence>
<proteinExistence type="inferred from homology"/>
<evidence type="ECO:0000256" key="5">
    <source>
        <dbReference type="ARBA" id="ARBA00022824"/>
    </source>
</evidence>
<keyword evidence="6" id="KW-0931">ER-Golgi transport</keyword>
<dbReference type="GO" id="GO:0005085">
    <property type="term" value="F:guanyl-nucleotide exchange factor activity"/>
    <property type="evidence" value="ECO:0007669"/>
    <property type="project" value="InterPro"/>
</dbReference>
<evidence type="ECO:0000256" key="1">
    <source>
        <dbReference type="ARBA" id="ARBA00022448"/>
    </source>
</evidence>
<dbReference type="PANTHER" id="PTHR23284:SF0">
    <property type="entry name" value="PROLACTIN REGULATORY ELEMENT-BINDING PROTEIN"/>
    <property type="match status" value="1"/>
</dbReference>
<dbReference type="PANTHER" id="PTHR23284">
    <property type="entry name" value="PROLACTIN REGULATORY ELEMENT BINDING PROTEIN"/>
    <property type="match status" value="1"/>
</dbReference>
<comment type="function">
    <text evidence="10">Guanine nucleotide-exchange factor (GEF) required for the formation or budding of transport vesicles from the ER.</text>
</comment>
<evidence type="ECO:0000256" key="7">
    <source>
        <dbReference type="ARBA" id="ARBA00022927"/>
    </source>
</evidence>
<evidence type="ECO:0000256" key="3">
    <source>
        <dbReference type="ARBA" id="ARBA00022692"/>
    </source>
</evidence>
<keyword evidence="7 10" id="KW-0653">Protein transport</keyword>